<reference evidence="2 3" key="1">
    <citation type="submission" date="2024-09" db="EMBL/GenBank/DDBJ databases">
        <title>Chromosome-scale assembly of Riccia sorocarpa.</title>
        <authorList>
            <person name="Paukszto L."/>
        </authorList>
    </citation>
    <scope>NUCLEOTIDE SEQUENCE [LARGE SCALE GENOMIC DNA]</scope>
    <source>
        <strain evidence="2">LP-2024</strain>
        <tissue evidence="2">Aerial parts of the thallus</tissue>
    </source>
</reference>
<name>A0ABD3H904_9MARC</name>
<protein>
    <recommendedName>
        <fullName evidence="1">Integrase catalytic domain-containing protein</fullName>
    </recommendedName>
</protein>
<dbReference type="Proteomes" id="UP001633002">
    <property type="component" value="Unassembled WGS sequence"/>
</dbReference>
<gene>
    <name evidence="2" type="ORF">R1sor_014299</name>
</gene>
<dbReference type="AlphaFoldDB" id="A0ABD3H904"/>
<keyword evidence="3" id="KW-1185">Reference proteome</keyword>
<dbReference type="InterPro" id="IPR012337">
    <property type="entry name" value="RNaseH-like_sf"/>
</dbReference>
<evidence type="ECO:0000313" key="3">
    <source>
        <dbReference type="Proteomes" id="UP001633002"/>
    </source>
</evidence>
<sequence length="391" mass="46341">MEGWSEKHFKNIRHQAYKYLLKDGYIWKRPKRSDEVPLRVVDDQETKEKVLKEFHDTLWAGHRGIWATYMKIKERYWWKGLYQDAAEFVGSCVECQMQSKIRHRNGLRPTYPLSMHFQWVLDLVIMPVGMWRMRYLVLAREELSNYVEGRALRTKTTEGVCRFILEDILCRYGSVGRLRADRGELDTVEARQFFDRYGVKLKLTTSYNPEDRTTHSTVTGYMPIELMLGQKPIMPMEDDIPTWAAIPWEDGVPREELLELRIRQLERRPEDVKDALDQLQAARVKNKERFDKTHRLRPKEIGEVDWVLVYDSSLENQHSAERKFARRWFGPYVVVTVHDNATYSLRELDGTPLRLPIAGKRIKYFKKREADRDFDFSFRGGGCPVGDMPIW</sequence>
<dbReference type="EMBL" id="JBJQOH010000004">
    <property type="protein sequence ID" value="KAL3687990.1"/>
    <property type="molecule type" value="Genomic_DNA"/>
</dbReference>
<dbReference type="InterPro" id="IPR001584">
    <property type="entry name" value="Integrase_cat-core"/>
</dbReference>
<dbReference type="SUPFAM" id="SSF53098">
    <property type="entry name" value="Ribonuclease H-like"/>
    <property type="match status" value="1"/>
</dbReference>
<dbReference type="InterPro" id="IPR050951">
    <property type="entry name" value="Retrovirus_Pol_polyprotein"/>
</dbReference>
<dbReference type="PANTHER" id="PTHR37984">
    <property type="entry name" value="PROTEIN CBG26694"/>
    <property type="match status" value="1"/>
</dbReference>
<dbReference type="PROSITE" id="PS50994">
    <property type="entry name" value="INTEGRASE"/>
    <property type="match status" value="1"/>
</dbReference>
<organism evidence="2 3">
    <name type="scientific">Riccia sorocarpa</name>
    <dbReference type="NCBI Taxonomy" id="122646"/>
    <lineage>
        <taxon>Eukaryota</taxon>
        <taxon>Viridiplantae</taxon>
        <taxon>Streptophyta</taxon>
        <taxon>Embryophyta</taxon>
        <taxon>Marchantiophyta</taxon>
        <taxon>Marchantiopsida</taxon>
        <taxon>Marchantiidae</taxon>
        <taxon>Marchantiales</taxon>
        <taxon>Ricciaceae</taxon>
        <taxon>Riccia</taxon>
    </lineage>
</organism>
<dbReference type="Gene3D" id="3.30.420.10">
    <property type="entry name" value="Ribonuclease H-like superfamily/Ribonuclease H"/>
    <property type="match status" value="1"/>
</dbReference>
<dbReference type="InterPro" id="IPR036397">
    <property type="entry name" value="RNaseH_sf"/>
</dbReference>
<evidence type="ECO:0000313" key="2">
    <source>
        <dbReference type="EMBL" id="KAL3687990.1"/>
    </source>
</evidence>
<evidence type="ECO:0000259" key="1">
    <source>
        <dbReference type="PROSITE" id="PS50994"/>
    </source>
</evidence>
<dbReference type="Pfam" id="PF17921">
    <property type="entry name" value="Integrase_H2C2"/>
    <property type="match status" value="1"/>
</dbReference>
<proteinExistence type="predicted"/>
<dbReference type="InterPro" id="IPR041588">
    <property type="entry name" value="Integrase_H2C2"/>
</dbReference>
<accession>A0ABD3H904</accession>
<dbReference type="PANTHER" id="PTHR37984:SF5">
    <property type="entry name" value="PROTEIN NYNRIN-LIKE"/>
    <property type="match status" value="1"/>
</dbReference>
<dbReference type="Gene3D" id="1.10.340.70">
    <property type="match status" value="1"/>
</dbReference>
<feature type="domain" description="Integrase catalytic" evidence="1">
    <location>
        <begin position="108"/>
        <end position="212"/>
    </location>
</feature>
<comment type="caution">
    <text evidence="2">The sequence shown here is derived from an EMBL/GenBank/DDBJ whole genome shotgun (WGS) entry which is preliminary data.</text>
</comment>
<dbReference type="FunFam" id="1.10.340.70:FF:000001">
    <property type="entry name" value="Retrovirus-related Pol polyprotein from transposon gypsy-like Protein"/>
    <property type="match status" value="1"/>
</dbReference>